<proteinExistence type="predicted"/>
<evidence type="ECO:0000313" key="2">
    <source>
        <dbReference type="EMBL" id="MFC5494057.1"/>
    </source>
</evidence>
<protein>
    <submittedName>
        <fullName evidence="2">ABC transporter substrate-binding protein</fullName>
    </submittedName>
</protein>
<dbReference type="InterPro" id="IPR050490">
    <property type="entry name" value="Bact_solute-bd_prot1"/>
</dbReference>
<reference evidence="3" key="1">
    <citation type="journal article" date="2019" name="Int. J. Syst. Evol. Microbiol.">
        <title>The Global Catalogue of Microorganisms (GCM) 10K type strain sequencing project: providing services to taxonomists for standard genome sequencing and annotation.</title>
        <authorList>
            <consortium name="The Broad Institute Genomics Platform"/>
            <consortium name="The Broad Institute Genome Sequencing Center for Infectious Disease"/>
            <person name="Wu L."/>
            <person name="Ma J."/>
        </authorList>
    </citation>
    <scope>NUCLEOTIDE SEQUENCE [LARGE SCALE GENOMIC DNA]</scope>
    <source>
        <strain evidence="3">KACC 13778</strain>
    </source>
</reference>
<evidence type="ECO:0000313" key="3">
    <source>
        <dbReference type="Proteomes" id="UP001595956"/>
    </source>
</evidence>
<feature type="region of interest" description="Disordered" evidence="1">
    <location>
        <begin position="416"/>
        <end position="439"/>
    </location>
</feature>
<sequence>MPVAAGCTGGSSDPEVGPTKPASQKPVVLTFGVYGPDAALAAFASTVSVWNATTEGPEVKLRTWESRDRMRAALESGVPVPDVFLAPRADLRWLLDNGYAQPVDELLDERGVNFGDGYSRDALQAFSAEDRLQCMPYAVSPMVIYYNRELVNFERMRNRGLDAPDEDATSWSFEQFAAAAEFASRPRRDTKGVHISASLSGLGPFIESGGGSVFDDAVDPTSLTFSSDDSQGALERSLELLRNPNVTLDEDQLAEASPLQWFERGKLGMIAGYRQMVPQLRLVQGLDFDVMPMPVLDSSATVGDVTGLCLSRKAASTSAAADFMVYQLSVDAVTRVTRTGYLLPANLEVALTDAFLQPGRMPDHAVFFNNAIRSMRLAPMIDNLPELEEAVQPSLDQLVYGVGVLDLDAVTQEIDETSRTVLDPESVSESPSPSESDAE</sequence>
<evidence type="ECO:0000256" key="1">
    <source>
        <dbReference type="SAM" id="MobiDB-lite"/>
    </source>
</evidence>
<comment type="caution">
    <text evidence="2">The sequence shown here is derived from an EMBL/GenBank/DDBJ whole genome shotgun (WGS) entry which is preliminary data.</text>
</comment>
<feature type="compositionally biased region" description="Low complexity" evidence="1">
    <location>
        <begin position="424"/>
        <end position="439"/>
    </location>
</feature>
<name>A0ABW0N519_9ACTN</name>
<dbReference type="InterPro" id="IPR006059">
    <property type="entry name" value="SBP"/>
</dbReference>
<feature type="region of interest" description="Disordered" evidence="1">
    <location>
        <begin position="1"/>
        <end position="22"/>
    </location>
</feature>
<dbReference type="Gene3D" id="3.40.190.10">
    <property type="entry name" value="Periplasmic binding protein-like II"/>
    <property type="match status" value="1"/>
</dbReference>
<dbReference type="EMBL" id="JBHSMD010000004">
    <property type="protein sequence ID" value="MFC5494057.1"/>
    <property type="molecule type" value="Genomic_DNA"/>
</dbReference>
<accession>A0ABW0N519</accession>
<keyword evidence="3" id="KW-1185">Reference proteome</keyword>
<dbReference type="RefSeq" id="WP_345179521.1">
    <property type="nucleotide sequence ID" value="NZ_BAABFQ010000007.1"/>
</dbReference>
<dbReference type="Proteomes" id="UP001595956">
    <property type="component" value="Unassembled WGS sequence"/>
</dbReference>
<dbReference type="SUPFAM" id="SSF53850">
    <property type="entry name" value="Periplasmic binding protein-like II"/>
    <property type="match status" value="1"/>
</dbReference>
<organism evidence="2 3">
    <name type="scientific">Nocardioides caricicola</name>
    <dbReference type="NCBI Taxonomy" id="634770"/>
    <lineage>
        <taxon>Bacteria</taxon>
        <taxon>Bacillati</taxon>
        <taxon>Actinomycetota</taxon>
        <taxon>Actinomycetes</taxon>
        <taxon>Propionibacteriales</taxon>
        <taxon>Nocardioidaceae</taxon>
        <taxon>Nocardioides</taxon>
    </lineage>
</organism>
<dbReference type="Pfam" id="PF13416">
    <property type="entry name" value="SBP_bac_8"/>
    <property type="match status" value="1"/>
</dbReference>
<gene>
    <name evidence="2" type="ORF">ACFPKY_13150</name>
</gene>
<dbReference type="PANTHER" id="PTHR43649">
    <property type="entry name" value="ARABINOSE-BINDING PROTEIN-RELATED"/>
    <property type="match status" value="1"/>
</dbReference>
<dbReference type="PANTHER" id="PTHR43649:SF30">
    <property type="entry name" value="ABC TRANSPORTER SUBSTRATE-BINDING PROTEIN"/>
    <property type="match status" value="1"/>
</dbReference>